<evidence type="ECO:0000259" key="10">
    <source>
        <dbReference type="Pfam" id="PF25198"/>
    </source>
</evidence>
<name>A0ABW2VA51_9BACL</name>
<proteinExistence type="inferred from homology"/>
<evidence type="ECO:0000256" key="6">
    <source>
        <dbReference type="ARBA" id="ARBA00023139"/>
    </source>
</evidence>
<evidence type="ECO:0000313" key="11">
    <source>
        <dbReference type="EMBL" id="MFC7751656.1"/>
    </source>
</evidence>
<dbReference type="Pfam" id="PF25198">
    <property type="entry name" value="Spore_GerAC_N"/>
    <property type="match status" value="1"/>
</dbReference>
<keyword evidence="12" id="KW-1185">Reference proteome</keyword>
<keyword evidence="4 8" id="KW-0732">Signal</keyword>
<comment type="caution">
    <text evidence="11">The sequence shown here is derived from an EMBL/GenBank/DDBJ whole genome shotgun (WGS) entry which is preliminary data.</text>
</comment>
<feature type="domain" description="Spore germination GerAC-like C-terminal" evidence="9">
    <location>
        <begin position="203"/>
        <end position="361"/>
    </location>
</feature>
<evidence type="ECO:0000256" key="3">
    <source>
        <dbReference type="ARBA" id="ARBA00022544"/>
    </source>
</evidence>
<dbReference type="EMBL" id="JBHTGQ010000067">
    <property type="protein sequence ID" value="MFC7751656.1"/>
    <property type="molecule type" value="Genomic_DNA"/>
</dbReference>
<dbReference type="PANTHER" id="PTHR35789:SF1">
    <property type="entry name" value="SPORE GERMINATION PROTEIN B3"/>
    <property type="match status" value="1"/>
</dbReference>
<evidence type="ECO:0000256" key="1">
    <source>
        <dbReference type="ARBA" id="ARBA00004635"/>
    </source>
</evidence>
<evidence type="ECO:0000256" key="7">
    <source>
        <dbReference type="ARBA" id="ARBA00023288"/>
    </source>
</evidence>
<dbReference type="RefSeq" id="WP_379253440.1">
    <property type="nucleotide sequence ID" value="NZ_JBHTGQ010000067.1"/>
</dbReference>
<keyword evidence="7" id="KW-0449">Lipoprotein</keyword>
<keyword evidence="5" id="KW-0472">Membrane</keyword>
<reference evidence="12" key="1">
    <citation type="journal article" date="2019" name="Int. J. Syst. Evol. Microbiol.">
        <title>The Global Catalogue of Microorganisms (GCM) 10K type strain sequencing project: providing services to taxonomists for standard genome sequencing and annotation.</title>
        <authorList>
            <consortium name="The Broad Institute Genomics Platform"/>
            <consortium name="The Broad Institute Genome Sequencing Center for Infectious Disease"/>
            <person name="Wu L."/>
            <person name="Ma J."/>
        </authorList>
    </citation>
    <scope>NUCLEOTIDE SEQUENCE [LARGE SCALE GENOMIC DNA]</scope>
    <source>
        <strain evidence="12">JCM 18657</strain>
    </source>
</reference>
<evidence type="ECO:0000256" key="5">
    <source>
        <dbReference type="ARBA" id="ARBA00023136"/>
    </source>
</evidence>
<feature type="non-terminal residue" evidence="11">
    <location>
        <position position="1"/>
    </location>
</feature>
<sequence length="365" mass="41358">RRNFTPLLETITIACLLFSVLALAACAQKEIIDKITMPIVQGYDKAEPHQIELTVAAPVFHADRSVSDKIYSSVSHTVKNAREQMRSEIRKPFSIGKLSVTLYSKDLAKDGLEWLLDPLMRDARISNKSYLAIVDGKVKELLESKFSLEEEKGVFLKELIDGKIQVGHLPRTNLHKFEYLLYGKGMDPYLPILKLQDDTVGISGLALFKHDKYVTSINLDQMRVFRLLRENVNHGTYEVKLDQNQYAIVENQSSKVRYRVGGTADKPEVTINLALKGAVTEYSGVRLTERDLRNIETGLEKQIADTGKMLLHTFQKRGIDPFGIGDRVRSKTRNWEEEAWEGQYPDTPIALNVEVKVVESGVSRH</sequence>
<organism evidence="11 12">
    <name type="scientific">Paenibacillus thermoaerophilus</name>
    <dbReference type="NCBI Taxonomy" id="1215385"/>
    <lineage>
        <taxon>Bacteria</taxon>
        <taxon>Bacillati</taxon>
        <taxon>Bacillota</taxon>
        <taxon>Bacilli</taxon>
        <taxon>Bacillales</taxon>
        <taxon>Paenibacillaceae</taxon>
        <taxon>Paenibacillus</taxon>
    </lineage>
</organism>
<evidence type="ECO:0000256" key="8">
    <source>
        <dbReference type="SAM" id="SignalP"/>
    </source>
</evidence>
<comment type="subcellular location">
    <subcellularLocation>
        <location evidence="1">Membrane</location>
        <topology evidence="1">Lipid-anchor</topology>
    </subcellularLocation>
</comment>
<feature type="domain" description="Spore germination protein N-terminal" evidence="10">
    <location>
        <begin position="29"/>
        <end position="195"/>
    </location>
</feature>
<evidence type="ECO:0000313" key="12">
    <source>
        <dbReference type="Proteomes" id="UP001596528"/>
    </source>
</evidence>
<accession>A0ABW2VA51</accession>
<comment type="similarity">
    <text evidence="2">Belongs to the GerABKC lipoprotein family.</text>
</comment>
<dbReference type="InterPro" id="IPR057336">
    <property type="entry name" value="GerAC_N"/>
</dbReference>
<dbReference type="InterPro" id="IPR046953">
    <property type="entry name" value="Spore_GerAC-like_C"/>
</dbReference>
<dbReference type="InterPro" id="IPR008844">
    <property type="entry name" value="Spore_GerAC-like"/>
</dbReference>
<evidence type="ECO:0000256" key="4">
    <source>
        <dbReference type="ARBA" id="ARBA00022729"/>
    </source>
</evidence>
<dbReference type="NCBIfam" id="TIGR02887">
    <property type="entry name" value="spore_ger_x_C"/>
    <property type="match status" value="1"/>
</dbReference>
<feature type="chain" id="PRO_5045575379" evidence="8">
    <location>
        <begin position="25"/>
        <end position="365"/>
    </location>
</feature>
<evidence type="ECO:0000256" key="2">
    <source>
        <dbReference type="ARBA" id="ARBA00007886"/>
    </source>
</evidence>
<keyword evidence="6" id="KW-0564">Palmitate</keyword>
<evidence type="ECO:0000259" key="9">
    <source>
        <dbReference type="Pfam" id="PF05504"/>
    </source>
</evidence>
<dbReference type="InterPro" id="IPR038501">
    <property type="entry name" value="Spore_GerAC_C_sf"/>
</dbReference>
<feature type="signal peptide" evidence="8">
    <location>
        <begin position="1"/>
        <end position="24"/>
    </location>
</feature>
<dbReference type="PANTHER" id="PTHR35789">
    <property type="entry name" value="SPORE GERMINATION PROTEIN B3"/>
    <property type="match status" value="1"/>
</dbReference>
<dbReference type="Proteomes" id="UP001596528">
    <property type="component" value="Unassembled WGS sequence"/>
</dbReference>
<dbReference type="Gene3D" id="3.30.300.210">
    <property type="entry name" value="Nutrient germinant receptor protein C, domain 3"/>
    <property type="match status" value="1"/>
</dbReference>
<dbReference type="Pfam" id="PF05504">
    <property type="entry name" value="Spore_GerAC"/>
    <property type="match status" value="1"/>
</dbReference>
<gene>
    <name evidence="11" type="ORF">ACFQWB_17215</name>
</gene>
<protein>
    <submittedName>
        <fullName evidence="11">Ger(X)C family spore germination protein</fullName>
    </submittedName>
</protein>
<keyword evidence="3" id="KW-0309">Germination</keyword>